<gene>
    <name evidence="5" type="primary">rpl15</name>
    <name evidence="8" type="ORF">Sv326_0839</name>
</gene>
<dbReference type="Gene3D" id="4.10.990.10">
    <property type="match status" value="1"/>
</dbReference>
<dbReference type="Proteomes" id="UP000510821">
    <property type="component" value="Chromosome"/>
</dbReference>
<evidence type="ECO:0000256" key="4">
    <source>
        <dbReference type="ARBA" id="ARBA00035200"/>
    </source>
</evidence>
<evidence type="ECO:0000259" key="7">
    <source>
        <dbReference type="Pfam" id="PF00828"/>
    </source>
</evidence>
<keyword evidence="5" id="KW-0694">RNA-binding</keyword>
<dbReference type="PANTHER" id="PTHR11721:SF3">
    <property type="entry name" value="LARGE RIBOSOMAL SUBUNIT PROTEIN UL15"/>
    <property type="match status" value="1"/>
</dbReference>
<comment type="subunit">
    <text evidence="5">Part of the 50S ribosomal subunit.</text>
</comment>
<keyword evidence="3 5" id="KW-0687">Ribonucleoprotein</keyword>
<dbReference type="GO" id="GO:0006412">
    <property type="term" value="P:translation"/>
    <property type="evidence" value="ECO:0007669"/>
    <property type="project" value="UniProtKB-UniRule"/>
</dbReference>
<dbReference type="SUPFAM" id="SSF52080">
    <property type="entry name" value="Ribosomal proteins L15p and L18e"/>
    <property type="match status" value="1"/>
</dbReference>
<comment type="function">
    <text evidence="5">Binds to the 23S rRNA.</text>
</comment>
<dbReference type="GO" id="GO:0003735">
    <property type="term" value="F:structural constituent of ribosome"/>
    <property type="evidence" value="ECO:0007669"/>
    <property type="project" value="InterPro"/>
</dbReference>
<evidence type="ECO:0000313" key="9">
    <source>
        <dbReference type="Proteomes" id="UP000510821"/>
    </source>
</evidence>
<evidence type="ECO:0000256" key="2">
    <source>
        <dbReference type="ARBA" id="ARBA00022980"/>
    </source>
</evidence>
<dbReference type="GO" id="GO:0022625">
    <property type="term" value="C:cytosolic large ribosomal subunit"/>
    <property type="evidence" value="ECO:0007669"/>
    <property type="project" value="TreeGrafter"/>
</dbReference>
<dbReference type="KEGG" id="flt:Sv326_0839"/>
<evidence type="ECO:0000256" key="1">
    <source>
        <dbReference type="ARBA" id="ARBA00007320"/>
    </source>
</evidence>
<dbReference type="PANTHER" id="PTHR11721">
    <property type="entry name" value="60S RIBOSOMAL PROTEIN L27A"/>
    <property type="match status" value="1"/>
</dbReference>
<dbReference type="InterPro" id="IPR030878">
    <property type="entry name" value="Ribosomal_uL15"/>
</dbReference>
<dbReference type="GO" id="GO:0019843">
    <property type="term" value="F:rRNA binding"/>
    <property type="evidence" value="ECO:0007669"/>
    <property type="project" value="UniProtKB-UniRule"/>
</dbReference>
<dbReference type="InterPro" id="IPR021131">
    <property type="entry name" value="Ribosomal_uL15/eL18"/>
</dbReference>
<dbReference type="InterPro" id="IPR036227">
    <property type="entry name" value="Ribosomal_uL15/eL18_sf"/>
</dbReference>
<protein>
    <recommendedName>
        <fullName evidence="4 5">Large ribosomal subunit protein uL15</fullName>
    </recommendedName>
</protein>
<proteinExistence type="inferred from homology"/>
<evidence type="ECO:0000313" key="8">
    <source>
        <dbReference type="EMBL" id="QLJ53014.1"/>
    </source>
</evidence>
<organism evidence="8 9">
    <name type="scientific">Fermentimicrarchaeum limneticum</name>
    <dbReference type="NCBI Taxonomy" id="2795018"/>
    <lineage>
        <taxon>Archaea</taxon>
        <taxon>Candidatus Micrarchaeota</taxon>
        <taxon>Candidatus Fermentimicrarchaeales</taxon>
        <taxon>Candidatus Fermentimicrarchaeaceae</taxon>
        <taxon>Candidatus Fermentimicrarchaeum</taxon>
    </lineage>
</organism>
<dbReference type="Pfam" id="PF00828">
    <property type="entry name" value="Ribosomal_L27A"/>
    <property type="match status" value="1"/>
</dbReference>
<dbReference type="InterPro" id="IPR027386">
    <property type="entry name" value="Rbsml_uL15_N"/>
</dbReference>
<dbReference type="AlphaFoldDB" id="A0A7D5XIB7"/>
<accession>A0A7D5XIB7</accession>
<comment type="similarity">
    <text evidence="1 5">Belongs to the universal ribosomal protein uL15 family.</text>
</comment>
<evidence type="ECO:0000256" key="5">
    <source>
        <dbReference type="HAMAP-Rule" id="MF_01341"/>
    </source>
</evidence>
<keyword evidence="5" id="KW-0699">rRNA-binding</keyword>
<evidence type="ECO:0000256" key="6">
    <source>
        <dbReference type="SAM" id="MobiDB-lite"/>
    </source>
</evidence>
<reference evidence="9" key="1">
    <citation type="submission" date="2020-07" db="EMBL/GenBank/DDBJ databases">
        <title>Metabolic diversity and evolutionary history of the archaeal phylum ###Micrarchaeota### uncovered from a freshwater lake metagenome.</title>
        <authorList>
            <person name="Kadnikov V.V."/>
            <person name="Savvichev A.S."/>
            <person name="Mardanov A.V."/>
            <person name="Beletsky A.V."/>
            <person name="Chupakov A.V."/>
            <person name="Kokryatskaya N.M."/>
            <person name="Pimenov N.V."/>
            <person name="Ravin N.V."/>
        </authorList>
    </citation>
    <scope>NUCLEOTIDE SEQUENCE [LARGE SCALE GENOMIC DNA]</scope>
</reference>
<dbReference type="Gene3D" id="3.100.10.10">
    <property type="match status" value="1"/>
</dbReference>
<feature type="domain" description="Large ribosomal subunit protein uL15/eL18" evidence="7">
    <location>
        <begin position="72"/>
        <end position="135"/>
    </location>
</feature>
<dbReference type="HAMAP" id="MF_01341">
    <property type="entry name" value="Ribosomal_uL15"/>
    <property type="match status" value="1"/>
</dbReference>
<sequence length="138" mass="15351">MARRHRKKSKKYLGSRSWGAGNIKNRRNKGSKGGKGYAGSHKHKWSYIVKYEPDHFGKSGFVPPRRERLKEINLWGINKMIQGGKFSKDGSGKFVVELKGYKILGSGKLDFPAFIKASAFSKCAAGKIKSFGGDAKLE</sequence>
<keyword evidence="2 5" id="KW-0689">Ribosomal protein</keyword>
<feature type="compositionally biased region" description="Basic residues" evidence="6">
    <location>
        <begin position="1"/>
        <end position="13"/>
    </location>
</feature>
<evidence type="ECO:0000256" key="3">
    <source>
        <dbReference type="ARBA" id="ARBA00023274"/>
    </source>
</evidence>
<name>A0A7D5XIB7_FERL1</name>
<feature type="region of interest" description="Disordered" evidence="6">
    <location>
        <begin position="1"/>
        <end position="41"/>
    </location>
</feature>
<dbReference type="EMBL" id="CP058998">
    <property type="protein sequence ID" value="QLJ53014.1"/>
    <property type="molecule type" value="Genomic_DNA"/>
</dbReference>